<comment type="caution">
    <text evidence="2">The sequence shown here is derived from an EMBL/GenBank/DDBJ whole genome shotgun (WGS) entry which is preliminary data.</text>
</comment>
<gene>
    <name evidence="2" type="ORF">DXG03_006486</name>
</gene>
<evidence type="ECO:0000313" key="3">
    <source>
        <dbReference type="Proteomes" id="UP000775547"/>
    </source>
</evidence>
<feature type="compositionally biased region" description="Basic residues" evidence="1">
    <location>
        <begin position="53"/>
        <end position="68"/>
    </location>
</feature>
<reference evidence="2" key="2">
    <citation type="submission" date="2021-10" db="EMBL/GenBank/DDBJ databases">
        <title>Phylogenomics reveals ancestral predisposition of the termite-cultivated fungus Termitomyces towards a domesticated lifestyle.</title>
        <authorList>
            <person name="Auxier B."/>
            <person name="Grum-Grzhimaylo A."/>
            <person name="Cardenas M.E."/>
            <person name="Lodge J.D."/>
            <person name="Laessoe T."/>
            <person name="Pedersen O."/>
            <person name="Smith M.E."/>
            <person name="Kuyper T.W."/>
            <person name="Franco-Molano E.A."/>
            <person name="Baroni T.J."/>
            <person name="Aanen D.K."/>
        </authorList>
    </citation>
    <scope>NUCLEOTIDE SEQUENCE</scope>
    <source>
        <strain evidence="2">AP01</strain>
        <tissue evidence="2">Mycelium</tissue>
    </source>
</reference>
<keyword evidence="3" id="KW-1185">Reference proteome</keyword>
<organism evidence="2 3">
    <name type="scientific">Asterophora parasitica</name>
    <dbReference type="NCBI Taxonomy" id="117018"/>
    <lineage>
        <taxon>Eukaryota</taxon>
        <taxon>Fungi</taxon>
        <taxon>Dikarya</taxon>
        <taxon>Basidiomycota</taxon>
        <taxon>Agaricomycotina</taxon>
        <taxon>Agaricomycetes</taxon>
        <taxon>Agaricomycetidae</taxon>
        <taxon>Agaricales</taxon>
        <taxon>Tricholomatineae</taxon>
        <taxon>Lyophyllaceae</taxon>
        <taxon>Asterophora</taxon>
    </lineage>
</organism>
<feature type="compositionally biased region" description="Polar residues" evidence="1">
    <location>
        <begin position="89"/>
        <end position="120"/>
    </location>
</feature>
<feature type="compositionally biased region" description="Polar residues" evidence="1">
    <location>
        <begin position="31"/>
        <end position="51"/>
    </location>
</feature>
<dbReference type="EMBL" id="JABCKV010000043">
    <property type="protein sequence ID" value="KAG5645297.1"/>
    <property type="molecule type" value="Genomic_DNA"/>
</dbReference>
<dbReference type="AlphaFoldDB" id="A0A9P7GE23"/>
<dbReference type="Proteomes" id="UP000775547">
    <property type="component" value="Unassembled WGS sequence"/>
</dbReference>
<proteinExistence type="predicted"/>
<evidence type="ECO:0000313" key="2">
    <source>
        <dbReference type="EMBL" id="KAG5645297.1"/>
    </source>
</evidence>
<protein>
    <submittedName>
        <fullName evidence="2">Uncharacterized protein</fullName>
    </submittedName>
</protein>
<name>A0A9P7GE23_9AGAR</name>
<evidence type="ECO:0000256" key="1">
    <source>
        <dbReference type="SAM" id="MobiDB-lite"/>
    </source>
</evidence>
<feature type="region of interest" description="Disordered" evidence="1">
    <location>
        <begin position="242"/>
        <end position="271"/>
    </location>
</feature>
<accession>A0A9P7GE23</accession>
<dbReference type="OrthoDB" id="3263163at2759"/>
<feature type="region of interest" description="Disordered" evidence="1">
    <location>
        <begin position="1"/>
        <end position="145"/>
    </location>
</feature>
<sequence>MLPTTQRVLPRRNHSFPLPSRPNIDNDMLAPSQSNDAENPPSLVSQLQQVHGLTKKKVYGTKPARKPFFRAERVLKEGPGAVAPLLPNARTSPRSSSTGRALSNSRTARINRVAQSSPTDIQPRLPALPRRNSQMSSPDTDRYPSPIPFSVPSDLSPVPQLYSQPPPVAPISHVDSSWDVAQYKLPLNRSSSQLSPYSLTPSQPLLTTPWQNNASDVSRPLHSVAGPYTTSLHRPISLELGTKAQAPSSVEKTPPHHLSAPRRASRPEDEEPFTFPAEYVAATATMYKHEVLATYPGGLEPAFEEVISPRRAFFIAQDQGSVPPSPSSSYDPGELYVATERDDILQQHPSSFPLELSLDYPTVITDSPELSYATSYSPGSSSSLKGWAG</sequence>
<reference evidence="2" key="1">
    <citation type="submission" date="2020-07" db="EMBL/GenBank/DDBJ databases">
        <authorList>
            <person name="Nieuwenhuis M."/>
            <person name="Van De Peppel L.J.J."/>
        </authorList>
    </citation>
    <scope>NUCLEOTIDE SEQUENCE</scope>
    <source>
        <strain evidence="2">AP01</strain>
        <tissue evidence="2">Mycelium</tissue>
    </source>
</reference>